<protein>
    <submittedName>
        <fullName evidence="2">Uncharacterized protein</fullName>
    </submittedName>
</protein>
<evidence type="ECO:0000313" key="2">
    <source>
        <dbReference type="EMBL" id="ALG09645.1"/>
    </source>
</evidence>
<proteinExistence type="predicted"/>
<evidence type="ECO:0000313" key="3">
    <source>
        <dbReference type="Proteomes" id="UP000063699"/>
    </source>
</evidence>
<gene>
    <name evidence="2" type="ORF">AOZ06_24515</name>
</gene>
<dbReference type="OrthoDB" id="3698794at2"/>
<dbReference type="KEGG" id="kphy:AOZ06_24515"/>
<reference evidence="2 3" key="1">
    <citation type="submission" date="2015-07" db="EMBL/GenBank/DDBJ databases">
        <title>Genome sequencing of Kibdelosporangium phytohabitans.</title>
        <authorList>
            <person name="Qin S."/>
            <person name="Xing K."/>
        </authorList>
    </citation>
    <scope>NUCLEOTIDE SEQUENCE [LARGE SCALE GENOMIC DNA]</scope>
    <source>
        <strain evidence="2 3">KLBMP1111</strain>
    </source>
</reference>
<feature type="chain" id="PRO_5038498959" evidence="1">
    <location>
        <begin position="21"/>
        <end position="134"/>
    </location>
</feature>
<dbReference type="PROSITE" id="PS51257">
    <property type="entry name" value="PROKAR_LIPOPROTEIN"/>
    <property type="match status" value="1"/>
</dbReference>
<sequence>MRSMKRLVAGVLGGGTLVIALTGCDAVQDAQKTAEGVSNAASNAQVCAEAIKIAAFNPDKANPEAAAQSAQDAGNKLSDLANKATNTTVNQALDDLAGTFKEVKPENVVNDSANWLKTKADQVAALTKACTGTG</sequence>
<dbReference type="AlphaFoldDB" id="A0A0N9I1W5"/>
<organism evidence="2 3">
    <name type="scientific">Kibdelosporangium phytohabitans</name>
    <dbReference type="NCBI Taxonomy" id="860235"/>
    <lineage>
        <taxon>Bacteria</taxon>
        <taxon>Bacillati</taxon>
        <taxon>Actinomycetota</taxon>
        <taxon>Actinomycetes</taxon>
        <taxon>Pseudonocardiales</taxon>
        <taxon>Pseudonocardiaceae</taxon>
        <taxon>Kibdelosporangium</taxon>
    </lineage>
</organism>
<dbReference type="EMBL" id="CP012752">
    <property type="protein sequence ID" value="ALG09645.1"/>
    <property type="molecule type" value="Genomic_DNA"/>
</dbReference>
<dbReference type="Proteomes" id="UP000063699">
    <property type="component" value="Chromosome"/>
</dbReference>
<keyword evidence="1" id="KW-0732">Signal</keyword>
<dbReference type="NCBIfam" id="NF037950">
    <property type="entry name" value="spanin2_1"/>
    <property type="match status" value="1"/>
</dbReference>
<accession>A0A0N9I1W5</accession>
<name>A0A0N9I1W5_9PSEU</name>
<keyword evidence="3" id="KW-1185">Reference proteome</keyword>
<feature type="signal peptide" evidence="1">
    <location>
        <begin position="1"/>
        <end position="20"/>
    </location>
</feature>
<evidence type="ECO:0000256" key="1">
    <source>
        <dbReference type="SAM" id="SignalP"/>
    </source>
</evidence>